<keyword evidence="3" id="KW-1185">Reference proteome</keyword>
<dbReference type="Proteomes" id="UP000198362">
    <property type="component" value="Unassembled WGS sequence"/>
</dbReference>
<organism evidence="2 3">
    <name type="scientific">Asanoa hainanensis</name>
    <dbReference type="NCBI Taxonomy" id="560556"/>
    <lineage>
        <taxon>Bacteria</taxon>
        <taxon>Bacillati</taxon>
        <taxon>Actinomycetota</taxon>
        <taxon>Actinomycetes</taxon>
        <taxon>Micromonosporales</taxon>
        <taxon>Micromonosporaceae</taxon>
        <taxon>Asanoa</taxon>
    </lineage>
</organism>
<evidence type="ECO:0000256" key="1">
    <source>
        <dbReference type="SAM" id="Phobius"/>
    </source>
</evidence>
<dbReference type="InterPro" id="IPR045629">
    <property type="entry name" value="DUF6232"/>
</dbReference>
<reference evidence="2 3" key="1">
    <citation type="submission" date="2017-06" db="EMBL/GenBank/DDBJ databases">
        <authorList>
            <person name="Kim H.J."/>
            <person name="Triplett B.A."/>
        </authorList>
    </citation>
    <scope>NUCLEOTIDE SEQUENCE [LARGE SCALE GENOMIC DNA]</scope>
    <source>
        <strain evidence="2 3">CGMCC 4.5593</strain>
    </source>
</reference>
<dbReference type="AlphaFoldDB" id="A0A239PDR2"/>
<dbReference type="RefSeq" id="WP_089254784.1">
    <property type="nucleotide sequence ID" value="NZ_FZPH01000019.1"/>
</dbReference>
<keyword evidence="1" id="KW-0472">Membrane</keyword>
<protein>
    <submittedName>
        <fullName evidence="2">Uncharacterized protein</fullName>
    </submittedName>
</protein>
<accession>A0A239PDR2</accession>
<sequence>MPTYYPGPDVKITDKAFTVLGDRPSRFAIKDLVDPHVVRGERHPAGVVTGRFAIGTVVIGTVSWPIHDSLLLHAAILVAVAIPVLATGACLRAAPRTYELWAVHRSTEVCLYRTAHPARFGQVRRALVRAVEEQHRQRATTTWLRELER</sequence>
<name>A0A239PDR2_9ACTN</name>
<feature type="transmembrane region" description="Helical" evidence="1">
    <location>
        <begin position="70"/>
        <end position="91"/>
    </location>
</feature>
<dbReference type="Pfam" id="PF19744">
    <property type="entry name" value="DUF6232"/>
    <property type="match status" value="1"/>
</dbReference>
<proteinExistence type="predicted"/>
<dbReference type="EMBL" id="FZPH01000019">
    <property type="protein sequence ID" value="SNT65055.1"/>
    <property type="molecule type" value="Genomic_DNA"/>
</dbReference>
<evidence type="ECO:0000313" key="2">
    <source>
        <dbReference type="EMBL" id="SNT65055.1"/>
    </source>
</evidence>
<gene>
    <name evidence="2" type="ORF">SAMN05421812_119122</name>
</gene>
<keyword evidence="1" id="KW-1133">Transmembrane helix</keyword>
<evidence type="ECO:0000313" key="3">
    <source>
        <dbReference type="Proteomes" id="UP000198362"/>
    </source>
</evidence>
<dbReference type="OrthoDB" id="3296259at2"/>
<keyword evidence="1" id="KW-0812">Transmembrane</keyword>